<proteinExistence type="predicted"/>
<evidence type="ECO:0000259" key="14">
    <source>
        <dbReference type="PROSITE" id="PS50011"/>
    </source>
</evidence>
<keyword evidence="7" id="KW-0418">Kinase</keyword>
<evidence type="ECO:0000256" key="13">
    <source>
        <dbReference type="SAM" id="SignalP"/>
    </source>
</evidence>
<dbReference type="PROSITE" id="PS50011">
    <property type="entry name" value="PROTEIN_KINASE_DOM"/>
    <property type="match status" value="1"/>
</dbReference>
<dbReference type="InterPro" id="IPR008271">
    <property type="entry name" value="Ser/Thr_kinase_AS"/>
</dbReference>
<gene>
    <name evidence="15" type="ORF">JRO89_XS08G0207600</name>
</gene>
<keyword evidence="6 11" id="KW-0547">Nucleotide-binding</keyword>
<dbReference type="Gene3D" id="2.60.120.430">
    <property type="entry name" value="Galactose-binding lectin"/>
    <property type="match status" value="2"/>
</dbReference>
<feature type="chain" id="PRO_5046264214" description="Protein kinase domain-containing protein" evidence="13">
    <location>
        <begin position="18"/>
        <end position="1392"/>
    </location>
</feature>
<sequence>MFFLLFLLQFSFLFVRSSDDNPPSYNFTINCGSKSTVTVDGRSFVGDVNSGSSFPVGKSKPIQEDRYSSTSIALYQTARVFQQPSSYEFDVTKNGTYMVRLHFYIFTSKKFDLGDAQFNVSASRISLLSNFKVQKNSSLPVIKEFLVTAVNVDKFKVNFIPAQETSFAFVNAIEVLLTPKNYGLASPDDAPFVTSRGSNGTSHGLLSGALQTIHRINIGDSPIKYKDREEDAYYAPILVYKTCRKVNPDEHVSSIAWRFDVNKNANHLVRAHFCELSAITANEANFSLIIYSLFNQTINPIDKKIFSPGGVPFYYDFVVNSDDSGFINISIRTQDGFMTKTAYLNGLEIMEFMKEPGKELGSLPVKDKQDKKRTFIISGSVGGVAIILISIMGFFWSRKCWKAKQVETTVSEAMPSHGDGRTVNASPVINLNLKLIMPFAEILEATQNFDSKFLIGEGGFGKVYKGILKSGQKVAVKRSDSKHGQGLPEFQTEVLLLSKIRYRHLVSLIGYCNEGSEMILVYEFMDKGTLRDHLYSLNGNLENSFTQAKLTWRERLEICIGSAKGLHYLHSGSNGGIIHRDVKSTNILLDENYTAKVADFGLSRSGPFEGADSFSIGVKGSFGYLDPEFFRSLQFTDKSDVYSFGVVLLEVLCARPAISNTTTRREEINLADWGLLWLKNGQLEEIVDPFLLGKINPNSLRKFGELVGKCLKENGVDRPTMRDVLWDLEYALQLEQTAVHRNPLEDSTKDTSLELELPPAWCLHSNNFPAEEEVPMSGDDTSDTTASQLFSQLRIDVVEPKQSPCVIEAFCHVLRMTKLQILVTHVLVPIYMQGHRSQEGAVLPLNDRIDRIRRVTDSTVEPHQEKLEWSAYTESHERLCMPSHQDMAIVHPAGRLRLSEDQFRMQCFPYTLKDKAKQWLMTLPPSSLRTWSKAMVNNAVGGAMQKKTIKETYELFEMLGTNLQQKSVRGKTPGVYEVHTNAGWEKQMAELGRLVQSLAASAWQRPEVVCSICEVGGHDCVVCPSTITTQDGETIQTSSGEIINNSQGSIRDTSSRTGTRAYPPVSKEKEVKSKNDKAFAEIYDVLSKVNVNLPLLEMIKKMSPYAKFFKELNKRKRQYGPNEKVMISDILGLYELKPTSISLLLVDRSTWYPRGIIKDILIQVDKLIIPIDFVVLDMENEKLSMTVLGEIVEFQVFDAMKQTLNSLDCFFVDVSGIQLERAIGEEKCWSRPEAADRKIGLGVKTKSKQKKKPKPCPNKPPDPKPEFNDIRGSDELQMQLLGYLNPKREGLSRHERIAGHAADGVLDAGNLDFPDTHLMFGRVRPLGNIKDDITKLEELKNSHCKLVVFRSADLLKDKQKISLEGRHDKVGRVEDFSVQTGHVLEAAINSIG</sequence>
<evidence type="ECO:0000256" key="3">
    <source>
        <dbReference type="ARBA" id="ARBA00022679"/>
    </source>
</evidence>
<reference evidence="15 16" key="1">
    <citation type="submission" date="2021-02" db="EMBL/GenBank/DDBJ databases">
        <title>Plant Genome Project.</title>
        <authorList>
            <person name="Zhang R.-G."/>
        </authorList>
    </citation>
    <scope>NUCLEOTIDE SEQUENCE [LARGE SCALE GENOMIC DNA]</scope>
    <source>
        <tissue evidence="15">Leaves</tissue>
    </source>
</reference>
<evidence type="ECO:0000256" key="5">
    <source>
        <dbReference type="ARBA" id="ARBA00022729"/>
    </source>
</evidence>
<comment type="subcellular location">
    <subcellularLocation>
        <location evidence="1">Membrane</location>
        <topology evidence="1">Single-pass membrane protein</topology>
    </subcellularLocation>
</comment>
<evidence type="ECO:0000256" key="10">
    <source>
        <dbReference type="ARBA" id="ARBA00023136"/>
    </source>
</evidence>
<evidence type="ECO:0000256" key="9">
    <source>
        <dbReference type="ARBA" id="ARBA00022989"/>
    </source>
</evidence>
<keyword evidence="16" id="KW-1185">Reference proteome</keyword>
<dbReference type="SMART" id="SM00220">
    <property type="entry name" value="S_TKc"/>
    <property type="match status" value="1"/>
</dbReference>
<dbReference type="PROSITE" id="PS00108">
    <property type="entry name" value="PROTEIN_KINASE_ST"/>
    <property type="match status" value="1"/>
</dbReference>
<keyword evidence="4" id="KW-0812">Transmembrane</keyword>
<feature type="region of interest" description="Disordered" evidence="12">
    <location>
        <begin position="1240"/>
        <end position="1270"/>
    </location>
</feature>
<evidence type="ECO:0000256" key="6">
    <source>
        <dbReference type="ARBA" id="ARBA00022741"/>
    </source>
</evidence>
<name>A0ABQ8HQM6_9ROSI</name>
<dbReference type="PROSITE" id="PS00107">
    <property type="entry name" value="PROTEIN_KINASE_ATP"/>
    <property type="match status" value="1"/>
</dbReference>
<evidence type="ECO:0000256" key="7">
    <source>
        <dbReference type="ARBA" id="ARBA00022777"/>
    </source>
</evidence>
<protein>
    <recommendedName>
        <fullName evidence="14">Protein kinase domain-containing protein</fullName>
    </recommendedName>
</protein>
<dbReference type="InterPro" id="IPR001245">
    <property type="entry name" value="Ser-Thr/Tyr_kinase_cat_dom"/>
</dbReference>
<evidence type="ECO:0000313" key="16">
    <source>
        <dbReference type="Proteomes" id="UP000827721"/>
    </source>
</evidence>
<feature type="region of interest" description="Disordered" evidence="12">
    <location>
        <begin position="1044"/>
        <end position="1067"/>
    </location>
</feature>
<dbReference type="Proteomes" id="UP000827721">
    <property type="component" value="Unassembled WGS sequence"/>
</dbReference>
<evidence type="ECO:0000256" key="4">
    <source>
        <dbReference type="ARBA" id="ARBA00022692"/>
    </source>
</evidence>
<keyword evidence="3" id="KW-0808">Transferase</keyword>
<dbReference type="Pfam" id="PF07714">
    <property type="entry name" value="PK_Tyr_Ser-Thr"/>
    <property type="match status" value="1"/>
</dbReference>
<dbReference type="Pfam" id="PF12819">
    <property type="entry name" value="Malectin_like"/>
    <property type="match status" value="1"/>
</dbReference>
<evidence type="ECO:0000256" key="12">
    <source>
        <dbReference type="SAM" id="MobiDB-lite"/>
    </source>
</evidence>
<evidence type="ECO:0000256" key="11">
    <source>
        <dbReference type="PROSITE-ProRule" id="PRU10141"/>
    </source>
</evidence>
<feature type="compositionally biased region" description="Basic residues" evidence="12">
    <location>
        <begin position="1245"/>
        <end position="1254"/>
    </location>
</feature>
<dbReference type="EMBL" id="JAFEMO010000008">
    <property type="protein sequence ID" value="KAH7566645.1"/>
    <property type="molecule type" value="Genomic_DNA"/>
</dbReference>
<feature type="compositionally biased region" description="Polar residues" evidence="12">
    <location>
        <begin position="1044"/>
        <end position="1058"/>
    </location>
</feature>
<organism evidence="15 16">
    <name type="scientific">Xanthoceras sorbifolium</name>
    <dbReference type="NCBI Taxonomy" id="99658"/>
    <lineage>
        <taxon>Eukaryota</taxon>
        <taxon>Viridiplantae</taxon>
        <taxon>Streptophyta</taxon>
        <taxon>Embryophyta</taxon>
        <taxon>Tracheophyta</taxon>
        <taxon>Spermatophyta</taxon>
        <taxon>Magnoliopsida</taxon>
        <taxon>eudicotyledons</taxon>
        <taxon>Gunneridae</taxon>
        <taxon>Pentapetalae</taxon>
        <taxon>rosids</taxon>
        <taxon>malvids</taxon>
        <taxon>Sapindales</taxon>
        <taxon>Sapindaceae</taxon>
        <taxon>Xanthoceroideae</taxon>
        <taxon>Xanthoceras</taxon>
    </lineage>
</organism>
<dbReference type="CDD" id="cd14066">
    <property type="entry name" value="STKc_IRAK"/>
    <property type="match status" value="1"/>
</dbReference>
<evidence type="ECO:0000313" key="15">
    <source>
        <dbReference type="EMBL" id="KAH7566645.1"/>
    </source>
</evidence>
<evidence type="ECO:0000256" key="8">
    <source>
        <dbReference type="ARBA" id="ARBA00022840"/>
    </source>
</evidence>
<keyword evidence="10" id="KW-0472">Membrane</keyword>
<dbReference type="Gene3D" id="1.10.510.10">
    <property type="entry name" value="Transferase(Phosphotransferase) domain 1"/>
    <property type="match status" value="1"/>
</dbReference>
<feature type="signal peptide" evidence="13">
    <location>
        <begin position="1"/>
        <end position="17"/>
    </location>
</feature>
<evidence type="ECO:0000256" key="1">
    <source>
        <dbReference type="ARBA" id="ARBA00004167"/>
    </source>
</evidence>
<dbReference type="InterPro" id="IPR011009">
    <property type="entry name" value="Kinase-like_dom_sf"/>
</dbReference>
<keyword evidence="9" id="KW-1133">Transmembrane helix</keyword>
<dbReference type="PANTHER" id="PTHR45631:SF68">
    <property type="entry name" value="REPEAT FAMILY PROTEIN, PUTATIVE, EXPRESSED-RELATED"/>
    <property type="match status" value="1"/>
</dbReference>
<comment type="caution">
    <text evidence="15">The sequence shown here is derived from an EMBL/GenBank/DDBJ whole genome shotgun (WGS) entry which is preliminary data.</text>
</comment>
<keyword evidence="2" id="KW-0723">Serine/threonine-protein kinase</keyword>
<keyword evidence="8 11" id="KW-0067">ATP-binding</keyword>
<dbReference type="InterPro" id="IPR024788">
    <property type="entry name" value="Malectin-like_Carb-bd_dom"/>
</dbReference>
<dbReference type="InterPro" id="IPR017441">
    <property type="entry name" value="Protein_kinase_ATP_BS"/>
</dbReference>
<dbReference type="PANTHER" id="PTHR45631">
    <property type="entry name" value="OS07G0107800 PROTEIN-RELATED"/>
    <property type="match status" value="1"/>
</dbReference>
<dbReference type="SUPFAM" id="SSF56112">
    <property type="entry name" value="Protein kinase-like (PK-like)"/>
    <property type="match status" value="1"/>
</dbReference>
<accession>A0ABQ8HQM6</accession>
<evidence type="ECO:0000256" key="2">
    <source>
        <dbReference type="ARBA" id="ARBA00022527"/>
    </source>
</evidence>
<dbReference type="InterPro" id="IPR000719">
    <property type="entry name" value="Prot_kinase_dom"/>
</dbReference>
<dbReference type="Gene3D" id="3.30.200.20">
    <property type="entry name" value="Phosphorylase Kinase, domain 1"/>
    <property type="match status" value="1"/>
</dbReference>
<keyword evidence="5 13" id="KW-0732">Signal</keyword>
<feature type="binding site" evidence="11">
    <location>
        <position position="477"/>
    </location>
    <ligand>
        <name>ATP</name>
        <dbReference type="ChEBI" id="CHEBI:30616"/>
    </ligand>
</feature>
<feature type="compositionally biased region" description="Basic and acidic residues" evidence="12">
    <location>
        <begin position="1261"/>
        <end position="1270"/>
    </location>
</feature>
<feature type="domain" description="Protein kinase" evidence="14">
    <location>
        <begin position="449"/>
        <end position="731"/>
    </location>
</feature>